<dbReference type="RefSeq" id="WP_017747934.1">
    <property type="nucleotide sequence ID" value="NZ_KQ976354.1"/>
</dbReference>
<evidence type="ECO:0000256" key="1">
    <source>
        <dbReference type="SAM" id="Coils"/>
    </source>
</evidence>
<keyword evidence="4" id="KW-1185">Reference proteome</keyword>
<proteinExistence type="predicted"/>
<dbReference type="STRING" id="128403.WA1_07415"/>
<dbReference type="Proteomes" id="UP000076925">
    <property type="component" value="Unassembled WGS sequence"/>
</dbReference>
<gene>
    <name evidence="3" type="ORF">WA1_07415</name>
</gene>
<evidence type="ECO:0000259" key="2">
    <source>
        <dbReference type="Pfam" id="PF19962"/>
    </source>
</evidence>
<protein>
    <recommendedName>
        <fullName evidence="2">Effector-associated domain-containing protein</fullName>
    </recommendedName>
</protein>
<dbReference type="InterPro" id="IPR045438">
    <property type="entry name" value="EAD9"/>
</dbReference>
<reference evidence="3 4" key="1">
    <citation type="journal article" date="2013" name="Genome Biol. Evol.">
        <title>Genomes of Stigonematalean cyanobacteria (subsection V) and the evolution of oxygenic photosynthesis from prokaryotes to plastids.</title>
        <authorList>
            <person name="Dagan T."/>
            <person name="Roettger M."/>
            <person name="Stucken K."/>
            <person name="Landan G."/>
            <person name="Koch R."/>
            <person name="Major P."/>
            <person name="Gould S.B."/>
            <person name="Goremykin V.V."/>
            <person name="Rippka R."/>
            <person name="Tandeau de Marsac N."/>
            <person name="Gugger M."/>
            <person name="Lockhart P.J."/>
            <person name="Allen J.F."/>
            <person name="Brune I."/>
            <person name="Maus I."/>
            <person name="Puhler A."/>
            <person name="Martin W.F."/>
        </authorList>
    </citation>
    <scope>NUCLEOTIDE SEQUENCE [LARGE SCALE GENOMIC DNA]</scope>
    <source>
        <strain evidence="3 4">PCC 7110</strain>
    </source>
</reference>
<keyword evidence="1" id="KW-0175">Coiled coil</keyword>
<sequence length="343" mass="40516">MQTLRSPDELKREELEKQYQALEKQYQELSQQLSFTINAGDRVQLDMQLEDVYQRIQKINDEIKQLEPSQPDYNQYDKHWQDKLHCIDFSEARKDFKDIIDKLRNIEKAAFFLLQDSFAMQGRLCVRCILEELNMTNIPLKRYEPIGFLKPQDVNPNLFLSRLGEQLKIKPLADIEKYSQLVIETICNSYIESSIIFLELNISQTDNKLPDFFNWLIKDFWSLLLGEISKIKNQKFINLRVVIVMTLDDQVSKEILLEYKTTKQKFSCEKIFELKLKKWKQEEIENWLLDHSRLTAFIRSEDIKQDIEQIAKFVYKHSKGKPSEASVALMGQLTRALGGSTKM</sequence>
<dbReference type="EMBL" id="ANNX02000051">
    <property type="protein sequence ID" value="KYC35637.1"/>
    <property type="molecule type" value="Genomic_DNA"/>
</dbReference>
<dbReference type="AlphaFoldDB" id="A0A139WTA6"/>
<evidence type="ECO:0000313" key="4">
    <source>
        <dbReference type="Proteomes" id="UP000076925"/>
    </source>
</evidence>
<dbReference type="OrthoDB" id="467771at2"/>
<evidence type="ECO:0000313" key="3">
    <source>
        <dbReference type="EMBL" id="KYC35637.1"/>
    </source>
</evidence>
<comment type="caution">
    <text evidence="3">The sequence shown here is derived from an EMBL/GenBank/DDBJ whole genome shotgun (WGS) entry which is preliminary data.</text>
</comment>
<accession>A0A139WTA6</accession>
<name>A0A139WTA6_9CYAN</name>
<feature type="coiled-coil region" evidence="1">
    <location>
        <begin position="5"/>
        <end position="62"/>
    </location>
</feature>
<feature type="domain" description="Effector-associated" evidence="2">
    <location>
        <begin position="6"/>
        <end position="66"/>
    </location>
</feature>
<dbReference type="Pfam" id="PF19962">
    <property type="entry name" value="EAD9"/>
    <property type="match status" value="1"/>
</dbReference>
<organism evidence="3 4">
    <name type="scientific">Scytonema hofmannii PCC 7110</name>
    <dbReference type="NCBI Taxonomy" id="128403"/>
    <lineage>
        <taxon>Bacteria</taxon>
        <taxon>Bacillati</taxon>
        <taxon>Cyanobacteriota</taxon>
        <taxon>Cyanophyceae</taxon>
        <taxon>Nostocales</taxon>
        <taxon>Scytonemataceae</taxon>
        <taxon>Scytonema</taxon>
    </lineage>
</organism>